<feature type="region of interest" description="Disordered" evidence="1">
    <location>
        <begin position="1"/>
        <end position="91"/>
    </location>
</feature>
<accession>A0A9W7AK46</accession>
<feature type="compositionally biased region" description="Low complexity" evidence="1">
    <location>
        <begin position="20"/>
        <end position="41"/>
    </location>
</feature>
<evidence type="ECO:0000256" key="2">
    <source>
        <dbReference type="SAM" id="Phobius"/>
    </source>
</evidence>
<feature type="compositionally biased region" description="Polar residues" evidence="1">
    <location>
        <begin position="65"/>
        <end position="77"/>
    </location>
</feature>
<evidence type="ECO:0000256" key="1">
    <source>
        <dbReference type="SAM" id="MobiDB-lite"/>
    </source>
</evidence>
<comment type="caution">
    <text evidence="3">The sequence shown here is derived from an EMBL/GenBank/DDBJ whole genome shotgun (WGS) entry which is preliminary data.</text>
</comment>
<dbReference type="AlphaFoldDB" id="A0A9W7AK46"/>
<dbReference type="Proteomes" id="UP001165122">
    <property type="component" value="Unassembled WGS sequence"/>
</dbReference>
<proteinExistence type="predicted"/>
<keyword evidence="2" id="KW-1133">Transmembrane helix</keyword>
<feature type="transmembrane region" description="Helical" evidence="2">
    <location>
        <begin position="315"/>
        <end position="335"/>
    </location>
</feature>
<reference evidence="4" key="1">
    <citation type="journal article" date="2023" name="Commun. Biol.">
        <title>Genome analysis of Parmales, the sister group of diatoms, reveals the evolutionary specialization of diatoms from phago-mixotrophs to photoautotrophs.</title>
        <authorList>
            <person name="Ban H."/>
            <person name="Sato S."/>
            <person name="Yoshikawa S."/>
            <person name="Yamada K."/>
            <person name="Nakamura Y."/>
            <person name="Ichinomiya M."/>
            <person name="Sato N."/>
            <person name="Blanc-Mathieu R."/>
            <person name="Endo H."/>
            <person name="Kuwata A."/>
            <person name="Ogata H."/>
        </authorList>
    </citation>
    <scope>NUCLEOTIDE SEQUENCE [LARGE SCALE GENOMIC DNA]</scope>
    <source>
        <strain evidence="4">NIES 3700</strain>
    </source>
</reference>
<keyword evidence="4" id="KW-1185">Reference proteome</keyword>
<keyword evidence="2" id="KW-0472">Membrane</keyword>
<sequence>MATISGLPLPKSNPKPNWNGLSFQGSAGSGSSSSFRGSVGSDTPCSPSRTLCGSAASIRSDRTSRGSIRQQQTTSLRQIGRSPGRVARNAEGSTLPLEGDLQMLLMLLCEIMKSRKLVTKLPVCDKTGKLTRSDCVKLAKGFDFFSKTPESEEDAVCLYLDKFPAMMFFTENYSDFENLLVFTSIIQRRQEAIPGTIIQTYAFLKGSNHSSGAIFSLVVSVLTAAFTSTTVSWDLDVDNTKRAATPQFYGVIPDGMRKKVRVFILVFLMATCQLISKALACALCAVESKFVVFIYLGIDMLAYFVYKLARRDLTYWVPVYGLAGVSVTVLVRYAAKFITDFTAMIHLRHPHELGGSY</sequence>
<protein>
    <submittedName>
        <fullName evidence="3">Uncharacterized protein</fullName>
    </submittedName>
</protein>
<evidence type="ECO:0000313" key="4">
    <source>
        <dbReference type="Proteomes" id="UP001165122"/>
    </source>
</evidence>
<organism evidence="3 4">
    <name type="scientific">Triparma laevis f. longispina</name>
    <dbReference type="NCBI Taxonomy" id="1714387"/>
    <lineage>
        <taxon>Eukaryota</taxon>
        <taxon>Sar</taxon>
        <taxon>Stramenopiles</taxon>
        <taxon>Ochrophyta</taxon>
        <taxon>Bolidophyceae</taxon>
        <taxon>Parmales</taxon>
        <taxon>Triparmaceae</taxon>
        <taxon>Triparma</taxon>
    </lineage>
</organism>
<feature type="transmembrane region" description="Helical" evidence="2">
    <location>
        <begin position="290"/>
        <end position="309"/>
    </location>
</feature>
<evidence type="ECO:0000313" key="3">
    <source>
        <dbReference type="EMBL" id="GMH73737.1"/>
    </source>
</evidence>
<dbReference type="EMBL" id="BRXW01000680">
    <property type="protein sequence ID" value="GMH73737.1"/>
    <property type="molecule type" value="Genomic_DNA"/>
</dbReference>
<feature type="transmembrane region" description="Helical" evidence="2">
    <location>
        <begin position="213"/>
        <end position="233"/>
    </location>
</feature>
<keyword evidence="2" id="KW-0812">Transmembrane</keyword>
<feature type="transmembrane region" description="Helical" evidence="2">
    <location>
        <begin position="262"/>
        <end position="283"/>
    </location>
</feature>
<name>A0A9W7AK46_9STRA</name>
<dbReference type="OrthoDB" id="198997at2759"/>
<gene>
    <name evidence="3" type="ORF">TrLO_g14529</name>
</gene>